<gene>
    <name evidence="7" type="ORF">BC936DRAFT_146421</name>
</gene>
<evidence type="ECO:0000256" key="5">
    <source>
        <dbReference type="PIRSR" id="PIRSR602401-1"/>
    </source>
</evidence>
<comment type="similarity">
    <text evidence="6">Belongs to the cytochrome P450 family.</text>
</comment>
<evidence type="ECO:0000256" key="3">
    <source>
        <dbReference type="ARBA" id="ARBA00023004"/>
    </source>
</evidence>
<accession>A0A433D7T1</accession>
<comment type="caution">
    <text evidence="7">The sequence shown here is derived from an EMBL/GenBank/DDBJ whole genome shotgun (WGS) entry which is preliminary data.</text>
</comment>
<dbReference type="GO" id="GO:0004497">
    <property type="term" value="F:monooxygenase activity"/>
    <property type="evidence" value="ECO:0007669"/>
    <property type="project" value="UniProtKB-KW"/>
</dbReference>
<evidence type="ECO:0000256" key="4">
    <source>
        <dbReference type="ARBA" id="ARBA00023033"/>
    </source>
</evidence>
<dbReference type="EMBL" id="RBNI01005256">
    <property type="protein sequence ID" value="RUP46883.1"/>
    <property type="molecule type" value="Genomic_DNA"/>
</dbReference>
<dbReference type="Pfam" id="PF00067">
    <property type="entry name" value="p450"/>
    <property type="match status" value="1"/>
</dbReference>
<dbReference type="InterPro" id="IPR036396">
    <property type="entry name" value="Cyt_P450_sf"/>
</dbReference>
<keyword evidence="3 5" id="KW-0408">Iron</keyword>
<dbReference type="InterPro" id="IPR001128">
    <property type="entry name" value="Cyt_P450"/>
</dbReference>
<dbReference type="Proteomes" id="UP000268093">
    <property type="component" value="Unassembled WGS sequence"/>
</dbReference>
<keyword evidence="8" id="KW-1185">Reference proteome</keyword>
<evidence type="ECO:0000256" key="1">
    <source>
        <dbReference type="ARBA" id="ARBA00022723"/>
    </source>
</evidence>
<proteinExistence type="inferred from homology"/>
<dbReference type="Gene3D" id="1.10.630.10">
    <property type="entry name" value="Cytochrome P450"/>
    <property type="match status" value="1"/>
</dbReference>
<dbReference type="OrthoDB" id="1470350at2759"/>
<dbReference type="PANTHER" id="PTHR46300">
    <property type="entry name" value="P450, PUTATIVE (EUROFUNG)-RELATED-RELATED"/>
    <property type="match status" value="1"/>
</dbReference>
<keyword evidence="1 5" id="KW-0479">Metal-binding</keyword>
<dbReference type="SUPFAM" id="SSF48264">
    <property type="entry name" value="Cytochrome P450"/>
    <property type="match status" value="1"/>
</dbReference>
<dbReference type="InterPro" id="IPR017972">
    <property type="entry name" value="Cyt_P450_CS"/>
</dbReference>
<dbReference type="GO" id="GO:0005506">
    <property type="term" value="F:iron ion binding"/>
    <property type="evidence" value="ECO:0007669"/>
    <property type="project" value="InterPro"/>
</dbReference>
<reference evidence="7 8" key="1">
    <citation type="journal article" date="2018" name="New Phytol.">
        <title>Phylogenomics of Endogonaceae and evolution of mycorrhizas within Mucoromycota.</title>
        <authorList>
            <person name="Chang Y."/>
            <person name="Desiro A."/>
            <person name="Na H."/>
            <person name="Sandor L."/>
            <person name="Lipzen A."/>
            <person name="Clum A."/>
            <person name="Barry K."/>
            <person name="Grigoriev I.V."/>
            <person name="Martin F.M."/>
            <person name="Stajich J.E."/>
            <person name="Smith M.E."/>
            <person name="Bonito G."/>
            <person name="Spatafora J.W."/>
        </authorList>
    </citation>
    <scope>NUCLEOTIDE SEQUENCE [LARGE SCALE GENOMIC DNA]</scope>
    <source>
        <strain evidence="7 8">GMNB39</strain>
    </source>
</reference>
<name>A0A433D7T1_9FUNG</name>
<dbReference type="InterPro" id="IPR050364">
    <property type="entry name" value="Cytochrome_P450_fung"/>
</dbReference>
<sequence>MLVSILVFLSLVSGLYYYASTSKKILPNGSRPLPRPKGLPIFGNIFQVGLEPYLTFNKWAKMYGPIFQVQLGVKRWVIISDPNIAHELLVKRGANYSNRDKTVVMNEIVHPESRGVLASSVHHAMSQRAVESYTPLIEIESIETMRQLFDATIDPEGSFHRGTLGVIHTVIYGKRLETSDDLVVKDLLKYILDTFQVIEADAVVNLLPFLQCLPIGLDKKAKKIMDGYFSLTKKLFDKFKEDKKCGITQPCVAEYILEHMEEEGIDDFDVHNLFIDLFGGGLDTSAVTLSWITAILALHPIVQERAHAELDAMVGRDRLPNQADEANLPFIRAIIREVLRFRPPIGWLNFPHQSVQDDTYEGYHIPADTSIVINVHAMHMDSSRWTHPERFDPDRYLDMTESIPASANGPIAKRDNMAFGWGRRMCPGIFLAEAELFMGTALLLWSYRIEVEKGGKAPNINEWQSGIVMRPKPYKVSFIPRHDKVKELIFA</sequence>
<dbReference type="GO" id="GO:0020037">
    <property type="term" value="F:heme binding"/>
    <property type="evidence" value="ECO:0007669"/>
    <property type="project" value="InterPro"/>
</dbReference>
<evidence type="ECO:0000256" key="2">
    <source>
        <dbReference type="ARBA" id="ARBA00023002"/>
    </source>
</evidence>
<evidence type="ECO:0000313" key="8">
    <source>
        <dbReference type="Proteomes" id="UP000268093"/>
    </source>
</evidence>
<dbReference type="PRINTS" id="PR00463">
    <property type="entry name" value="EP450I"/>
</dbReference>
<dbReference type="AlphaFoldDB" id="A0A433D7T1"/>
<comment type="cofactor">
    <cofactor evidence="5">
        <name>heme</name>
        <dbReference type="ChEBI" id="CHEBI:30413"/>
    </cofactor>
</comment>
<feature type="binding site" description="axial binding residue" evidence="5">
    <location>
        <position position="426"/>
    </location>
    <ligand>
        <name>heme</name>
        <dbReference type="ChEBI" id="CHEBI:30413"/>
    </ligand>
    <ligandPart>
        <name>Fe</name>
        <dbReference type="ChEBI" id="CHEBI:18248"/>
    </ligandPart>
</feature>
<dbReference type="PRINTS" id="PR00385">
    <property type="entry name" value="P450"/>
</dbReference>
<protein>
    <submittedName>
        <fullName evidence="7">Cytochrome P450</fullName>
    </submittedName>
</protein>
<dbReference type="PANTHER" id="PTHR46300:SF2">
    <property type="entry name" value="CYTOCHROME P450 MONOOXYGENASE ALNH-RELATED"/>
    <property type="match status" value="1"/>
</dbReference>
<keyword evidence="5 6" id="KW-0349">Heme</keyword>
<keyword evidence="4 6" id="KW-0503">Monooxygenase</keyword>
<evidence type="ECO:0000256" key="6">
    <source>
        <dbReference type="RuleBase" id="RU000461"/>
    </source>
</evidence>
<keyword evidence="2 6" id="KW-0560">Oxidoreductase</keyword>
<dbReference type="InterPro" id="IPR002401">
    <property type="entry name" value="Cyt_P450_E_grp-I"/>
</dbReference>
<organism evidence="7 8">
    <name type="scientific">Jimgerdemannia flammicorona</name>
    <dbReference type="NCBI Taxonomy" id="994334"/>
    <lineage>
        <taxon>Eukaryota</taxon>
        <taxon>Fungi</taxon>
        <taxon>Fungi incertae sedis</taxon>
        <taxon>Mucoromycota</taxon>
        <taxon>Mucoromycotina</taxon>
        <taxon>Endogonomycetes</taxon>
        <taxon>Endogonales</taxon>
        <taxon>Endogonaceae</taxon>
        <taxon>Jimgerdemannia</taxon>
    </lineage>
</organism>
<dbReference type="GO" id="GO:0016705">
    <property type="term" value="F:oxidoreductase activity, acting on paired donors, with incorporation or reduction of molecular oxygen"/>
    <property type="evidence" value="ECO:0007669"/>
    <property type="project" value="InterPro"/>
</dbReference>
<dbReference type="PROSITE" id="PS00086">
    <property type="entry name" value="CYTOCHROME_P450"/>
    <property type="match status" value="1"/>
</dbReference>
<evidence type="ECO:0000313" key="7">
    <source>
        <dbReference type="EMBL" id="RUP46883.1"/>
    </source>
</evidence>